<evidence type="ECO:0000256" key="1">
    <source>
        <dbReference type="ARBA" id="ARBA00007832"/>
    </source>
</evidence>
<dbReference type="PANTHER" id="PTHR34384:SF5">
    <property type="entry name" value="L-2,3-DIAMINOPROPANOATE--CITRATE LIGASE"/>
    <property type="match status" value="1"/>
</dbReference>
<dbReference type="Gene3D" id="1.10.510.40">
    <property type="match status" value="1"/>
</dbReference>
<dbReference type="Proteomes" id="UP001223802">
    <property type="component" value="Chromosome"/>
</dbReference>
<evidence type="ECO:0000259" key="3">
    <source>
        <dbReference type="Pfam" id="PF06276"/>
    </source>
</evidence>
<dbReference type="InterPro" id="IPR007310">
    <property type="entry name" value="Aerobactin_biosyn_IucA/IucC_N"/>
</dbReference>
<dbReference type="Pfam" id="PF04183">
    <property type="entry name" value="IucA_IucC"/>
    <property type="match status" value="1"/>
</dbReference>
<feature type="domain" description="Aerobactin siderophore biosynthesis IucA/IucC N-terminal" evidence="2">
    <location>
        <begin position="144"/>
        <end position="352"/>
    </location>
</feature>
<accession>A0AA50KMX8</accession>
<evidence type="ECO:0000259" key="2">
    <source>
        <dbReference type="Pfam" id="PF04183"/>
    </source>
</evidence>
<dbReference type="RefSeq" id="WP_306761170.1">
    <property type="nucleotide sequence ID" value="NZ_CP118224.1"/>
</dbReference>
<proteinExistence type="inferred from homology"/>
<dbReference type="GO" id="GO:0016881">
    <property type="term" value="F:acid-amino acid ligase activity"/>
    <property type="evidence" value="ECO:0007669"/>
    <property type="project" value="UniProtKB-ARBA"/>
</dbReference>
<reference evidence="4 5" key="1">
    <citation type="submission" date="2023-02" db="EMBL/GenBank/DDBJ databases">
        <title>Complete genome sequence of a novel bacterium Oceanimonas sp. NTOU-MSR1 isolated from marine coast sediment.</title>
        <authorList>
            <person name="Yang H.-T."/>
            <person name="Chen Y.-L."/>
            <person name="Ho Y.-N."/>
        </authorList>
    </citation>
    <scope>NUCLEOTIDE SEQUENCE [LARGE SCALE GENOMIC DNA]</scope>
    <source>
        <strain evidence="4 5">NTOU-MSR1</strain>
    </source>
</reference>
<dbReference type="EMBL" id="CP118224">
    <property type="protein sequence ID" value="WMC09957.1"/>
    <property type="molecule type" value="Genomic_DNA"/>
</dbReference>
<dbReference type="PANTHER" id="PTHR34384">
    <property type="entry name" value="L-2,3-DIAMINOPROPANOATE--CITRATE LIGASE"/>
    <property type="match status" value="1"/>
</dbReference>
<dbReference type="GO" id="GO:0019290">
    <property type="term" value="P:siderophore biosynthetic process"/>
    <property type="evidence" value="ECO:0007669"/>
    <property type="project" value="InterPro"/>
</dbReference>
<name>A0AA50KMX8_9GAMM</name>
<dbReference type="InterPro" id="IPR022770">
    <property type="entry name" value="IucA/IucC-like_C"/>
</dbReference>
<dbReference type="Pfam" id="PF06276">
    <property type="entry name" value="FhuF"/>
    <property type="match status" value="1"/>
</dbReference>
<feature type="domain" description="Aerobactin siderophore biosynthesis IucA/IucC-like C-terminal" evidence="3">
    <location>
        <begin position="376"/>
        <end position="533"/>
    </location>
</feature>
<evidence type="ECO:0000313" key="5">
    <source>
        <dbReference type="Proteomes" id="UP001223802"/>
    </source>
</evidence>
<protein>
    <submittedName>
        <fullName evidence="4">IucA/IucC family protein</fullName>
    </submittedName>
</protein>
<dbReference type="KEGG" id="ope:PU634_12740"/>
<evidence type="ECO:0000313" key="4">
    <source>
        <dbReference type="EMBL" id="WMC09957.1"/>
    </source>
</evidence>
<gene>
    <name evidence="4" type="ORF">PU634_12740</name>
</gene>
<dbReference type="AlphaFoldDB" id="A0AA50KMX8"/>
<organism evidence="4 5">
    <name type="scientific">Oceanimonas pelagia</name>
    <dbReference type="NCBI Taxonomy" id="3028314"/>
    <lineage>
        <taxon>Bacteria</taxon>
        <taxon>Pseudomonadati</taxon>
        <taxon>Pseudomonadota</taxon>
        <taxon>Gammaproteobacteria</taxon>
        <taxon>Aeromonadales</taxon>
        <taxon>Aeromonadaceae</taxon>
        <taxon>Oceanimonas</taxon>
    </lineage>
</organism>
<dbReference type="InterPro" id="IPR037455">
    <property type="entry name" value="LucA/IucC-like"/>
</dbReference>
<comment type="similarity">
    <text evidence="1">Belongs to the IucA/IucC family.</text>
</comment>
<keyword evidence="5" id="KW-1185">Reference proteome</keyword>
<sequence>MTEQERICRRIMDACLREDVRQLISRGRRVEQDGQLWLELDHLAVPLRLAVSESDYMQPLRTAAGHWWCLDQGHWRQESGHRRWLERLMAGLEEDEQALYSAYMDEADAAIEQGELCRRAFAEQADRLAGFDADWGARLLHADQVASFLDHPYYPTARAKFGFSRKQLEAFAPEFAPEFRLHWLALPADRACLTGPLPAWWPRFEQVGLNAALASSHVLFPVHPLTWQQLDTLPEGAVAAPGAFLPVIPTLSVRTLALAERPNEHLKMPLAMATLGQKNIRLIKPGTLYDGDWFARCLSRLEREDERLRGSYRHVDESVAGHLGDDRLHAFLLRRYPEPRAGETLAPVAALCSPLPDGRPYIAALLEHQGEQSLADWWRQYCELMARVHLRLWLKYGIALESNQQNAVLSLTPGRPLSLMMKDNDAARLWPARFKQAHPELAARLHELRDERILVADELALGQMFTTITLQLDLAAVLEGLAEAGCLARDWGYAVLRQSLRRELDALHAEGLDTQLAERLLFEDERQYVKYLLQSGSLLSKARSGAADINKFYGHTGPNFLREPA</sequence>